<evidence type="ECO:0000259" key="7">
    <source>
        <dbReference type="Pfam" id="PF00931"/>
    </source>
</evidence>
<keyword evidence="5" id="KW-1133">Transmembrane helix</keyword>
<dbReference type="Pfam" id="PF00400">
    <property type="entry name" value="WD40"/>
    <property type="match status" value="12"/>
</dbReference>
<dbReference type="InterPro" id="IPR001680">
    <property type="entry name" value="WD40_rpt"/>
</dbReference>
<keyword evidence="2" id="KW-0677">Repeat</keyword>
<dbReference type="PANTHER" id="PTHR19848">
    <property type="entry name" value="WD40 REPEAT PROTEIN"/>
    <property type="match status" value="1"/>
</dbReference>
<reference evidence="8 9" key="1">
    <citation type="submission" date="2016-06" db="EMBL/GenBank/DDBJ databases">
        <authorList>
            <person name="Kjaerup R.B."/>
            <person name="Dalgaard T.S."/>
            <person name="Juul-Madsen H.R."/>
        </authorList>
    </citation>
    <scope>NUCLEOTIDE SEQUENCE [LARGE SCALE GENOMIC DNA]</scope>
    <source>
        <strain evidence="8 9">DSM 43363</strain>
    </source>
</reference>
<dbReference type="InterPro" id="IPR002182">
    <property type="entry name" value="NB-ARC"/>
</dbReference>
<keyword evidence="5" id="KW-0812">Transmembrane</keyword>
<evidence type="ECO:0000256" key="1">
    <source>
        <dbReference type="ARBA" id="ARBA00022574"/>
    </source>
</evidence>
<keyword evidence="5" id="KW-0472">Membrane</keyword>
<dbReference type="SMART" id="SM00320">
    <property type="entry name" value="WD40"/>
    <property type="match status" value="14"/>
</dbReference>
<feature type="repeat" description="WD" evidence="3">
    <location>
        <begin position="933"/>
        <end position="974"/>
    </location>
</feature>
<evidence type="ECO:0000256" key="5">
    <source>
        <dbReference type="SAM" id="Phobius"/>
    </source>
</evidence>
<feature type="repeat" description="WD" evidence="3">
    <location>
        <begin position="599"/>
        <end position="640"/>
    </location>
</feature>
<feature type="repeat" description="WD" evidence="3">
    <location>
        <begin position="891"/>
        <end position="932"/>
    </location>
</feature>
<feature type="repeat" description="WD" evidence="3">
    <location>
        <begin position="1017"/>
        <end position="1058"/>
    </location>
</feature>
<feature type="chain" id="PRO_5008749321" evidence="6">
    <location>
        <begin position="24"/>
        <end position="1226"/>
    </location>
</feature>
<dbReference type="Gene3D" id="1.25.40.370">
    <property type="match status" value="1"/>
</dbReference>
<protein>
    <submittedName>
        <fullName evidence="8">WD40 repeat</fullName>
    </submittedName>
</protein>
<evidence type="ECO:0000313" key="9">
    <source>
        <dbReference type="Proteomes" id="UP000199343"/>
    </source>
</evidence>
<evidence type="ECO:0000256" key="2">
    <source>
        <dbReference type="ARBA" id="ARBA00022737"/>
    </source>
</evidence>
<dbReference type="CDD" id="cd00200">
    <property type="entry name" value="WD40"/>
    <property type="match status" value="2"/>
</dbReference>
<dbReference type="PRINTS" id="PR00364">
    <property type="entry name" value="DISEASERSIST"/>
</dbReference>
<dbReference type="InterPro" id="IPR019775">
    <property type="entry name" value="WD40_repeat_CS"/>
</dbReference>
<name>A0A1C6W4D7_9ACTN</name>
<feature type="repeat" description="WD" evidence="3">
    <location>
        <begin position="1073"/>
        <end position="1114"/>
    </location>
</feature>
<evidence type="ECO:0000256" key="4">
    <source>
        <dbReference type="SAM" id="MobiDB-lite"/>
    </source>
</evidence>
<evidence type="ECO:0000313" key="8">
    <source>
        <dbReference type="EMBL" id="SCL73387.1"/>
    </source>
</evidence>
<feature type="transmembrane region" description="Helical" evidence="5">
    <location>
        <begin position="47"/>
        <end position="66"/>
    </location>
</feature>
<dbReference type="InterPro" id="IPR036388">
    <property type="entry name" value="WH-like_DNA-bd_sf"/>
</dbReference>
<feature type="signal peptide" evidence="6">
    <location>
        <begin position="1"/>
        <end position="23"/>
    </location>
</feature>
<dbReference type="InterPro" id="IPR027417">
    <property type="entry name" value="P-loop_NTPase"/>
</dbReference>
<sequence>MWRSWRLLLVVVFVVAAAWAATAASVSVNVLTETLPSWLRFVERSPWWWTAGSSIGAGLLGAAVWWSQRRYELGLAELVPAEQRPERWMVDRPAEVREIVQAVLHGRGAETVGITTAVHGAGGFGKTTVARLVRADRRLLRHFDGRVFWVTLGRDVRRGALVEKVNDLVRRIDPGRAQPFTDVRQGAEHLAAVLADGPRRLIVLDDVWFDDQLAAFPVAGKCARLVTTRMPSLVAGQVVPVRVDQMSLEQALRVLTADLPRLPSTVVDALLVETGRWPLLLRLTNRNLVAQAQSHADIAVVAGDLLQRLRREGPLRTVGQLPEVGDVEQLDINDPDQRSKAVAATIEASAGLLTDRDRSRLTELAVFAEDEIIPVPLVAVLWHATGGLDKTQTRMACARLADLALVTLTPTDNGGAVGLHDVVRDYLLEHLGVRVRQVHRVFLDAVAADLPPALDACGNGSAEAAAWWELPERARYMREHLVEHLRGAGRDAHAEALVTDLRWVQSRLQETGPAGPFTDLGQISTPRAARLRRLVGQTAHLLARTDPAHSLLDILYSRVAHDPDWGPQAQTLARTRTMPALVSTSPLPDVPHAASRRVLTGHTRPVNAVAITPDGTWLATSDDDGVVRVWDAVTGAERTTLIGHTGPVTAVAIAPDGTWLATGGDGGVVRVWDVVTGAERATFTGPTWSVKAVTIAADGTWLATGHSDGSVQVWSVVTGAERAAFDKRTWSVVAIAPDGTWWADGHSDGAVRVWDAVTGAERTTFTGCGWPVKAVVIAPDGTWLAAGGDDGVVRVWNVATGAERATLPGYPRAVHAVAIAPDGTWLAAGHSDGAVRVWDAVTGAERTTFTGHRWPVNAVAIAPDGTWLATGDAGGAVRVWDAVTGEEPATLTGHTKPVYAVAIAPDGTWLATGGEDRAVRAWDTATSAGRATLTGHTWPVRAVAIAPDGTWLAAGGDDVTVLMWDVVTGAKPTELSGHIKPVYAVAIAPDGTWLATGDAGGAVRVWDAVTGAERATFTGHTWGVYAVAIAPDGTWLATAGNDGAVWMWNVVGGEFLGQADGEGVVTGTARAVFTGHRWPVNTVAIAPDGTWLATGDERGVVWVWDAVTGAARATLTGHTGSVTAVAITSDGNWLATVGDDQTVRIWRASNGELVAMMRTDEHLSCCAWNPHSQQLILGGRAGLYRFEFKPPTSQLSPVWLEASTPRPYESPPAWKPAPTTLGAPTG</sequence>
<dbReference type="Gene3D" id="1.10.10.10">
    <property type="entry name" value="Winged helix-like DNA-binding domain superfamily/Winged helix DNA-binding domain"/>
    <property type="match status" value="1"/>
</dbReference>
<accession>A0A1C6W4D7</accession>
<feature type="repeat" description="WD" evidence="3">
    <location>
        <begin position="683"/>
        <end position="724"/>
    </location>
</feature>
<dbReference type="Gene3D" id="2.130.10.10">
    <property type="entry name" value="YVTN repeat-like/Quinoprotein amine dehydrogenase"/>
    <property type="match status" value="6"/>
</dbReference>
<dbReference type="PROSITE" id="PS00678">
    <property type="entry name" value="WD_REPEATS_1"/>
    <property type="match status" value="3"/>
</dbReference>
<dbReference type="STRING" id="47871.GA0070608_5662"/>
<dbReference type="SUPFAM" id="SSF52540">
    <property type="entry name" value="P-loop containing nucleoside triphosphate hydrolases"/>
    <property type="match status" value="1"/>
</dbReference>
<feature type="repeat" description="WD" evidence="3">
    <location>
        <begin position="807"/>
        <end position="848"/>
    </location>
</feature>
<dbReference type="Proteomes" id="UP000199343">
    <property type="component" value="Unassembled WGS sequence"/>
</dbReference>
<feature type="repeat" description="WD" evidence="3">
    <location>
        <begin position="765"/>
        <end position="806"/>
    </location>
</feature>
<feature type="repeat" description="WD" evidence="3">
    <location>
        <begin position="1115"/>
        <end position="1156"/>
    </location>
</feature>
<dbReference type="SUPFAM" id="SSF50978">
    <property type="entry name" value="WD40 repeat-like"/>
    <property type="match status" value="2"/>
</dbReference>
<feature type="repeat" description="WD" evidence="3">
    <location>
        <begin position="975"/>
        <end position="1016"/>
    </location>
</feature>
<dbReference type="GO" id="GO:0043531">
    <property type="term" value="F:ADP binding"/>
    <property type="evidence" value="ECO:0007669"/>
    <property type="project" value="InterPro"/>
</dbReference>
<gene>
    <name evidence="8" type="ORF">GA0070608_5662</name>
</gene>
<dbReference type="Pfam" id="PF00931">
    <property type="entry name" value="NB-ARC"/>
    <property type="match status" value="1"/>
</dbReference>
<dbReference type="InterPro" id="IPR020472">
    <property type="entry name" value="WD40_PAC1"/>
</dbReference>
<dbReference type="PROSITE" id="PS50082">
    <property type="entry name" value="WD_REPEATS_2"/>
    <property type="match status" value="13"/>
</dbReference>
<keyword evidence="6" id="KW-0732">Signal</keyword>
<feature type="region of interest" description="Disordered" evidence="4">
    <location>
        <begin position="1206"/>
        <end position="1226"/>
    </location>
</feature>
<organism evidence="8 9">
    <name type="scientific">Micromonospora peucetia</name>
    <dbReference type="NCBI Taxonomy" id="47871"/>
    <lineage>
        <taxon>Bacteria</taxon>
        <taxon>Bacillati</taxon>
        <taxon>Actinomycetota</taxon>
        <taxon>Actinomycetes</taxon>
        <taxon>Micromonosporales</taxon>
        <taxon>Micromonosporaceae</taxon>
        <taxon>Micromonospora</taxon>
    </lineage>
</organism>
<dbReference type="PROSITE" id="PS50294">
    <property type="entry name" value="WD_REPEATS_REGION"/>
    <property type="match status" value="12"/>
</dbReference>
<keyword evidence="1 3" id="KW-0853">WD repeat</keyword>
<feature type="repeat" description="WD" evidence="3">
    <location>
        <begin position="733"/>
        <end position="764"/>
    </location>
</feature>
<dbReference type="EMBL" id="FMIC01000002">
    <property type="protein sequence ID" value="SCL73387.1"/>
    <property type="molecule type" value="Genomic_DNA"/>
</dbReference>
<feature type="domain" description="NB-ARC" evidence="7">
    <location>
        <begin position="110"/>
        <end position="253"/>
    </location>
</feature>
<dbReference type="PRINTS" id="PR00320">
    <property type="entry name" value="GPROTEINBRPT"/>
</dbReference>
<dbReference type="PANTHER" id="PTHR19848:SF8">
    <property type="entry name" value="F-BOX AND WD REPEAT DOMAIN CONTAINING 7"/>
    <property type="match status" value="1"/>
</dbReference>
<dbReference type="Gene3D" id="3.40.50.300">
    <property type="entry name" value="P-loop containing nucleotide triphosphate hydrolases"/>
    <property type="match status" value="1"/>
</dbReference>
<evidence type="ECO:0000256" key="3">
    <source>
        <dbReference type="PROSITE-ProRule" id="PRU00221"/>
    </source>
</evidence>
<dbReference type="AlphaFoldDB" id="A0A1C6W4D7"/>
<dbReference type="GO" id="GO:0005829">
    <property type="term" value="C:cytosol"/>
    <property type="evidence" value="ECO:0007669"/>
    <property type="project" value="UniProtKB-ARBA"/>
</dbReference>
<dbReference type="InterPro" id="IPR036322">
    <property type="entry name" value="WD40_repeat_dom_sf"/>
</dbReference>
<evidence type="ECO:0000256" key="6">
    <source>
        <dbReference type="SAM" id="SignalP"/>
    </source>
</evidence>
<proteinExistence type="predicted"/>
<feature type="repeat" description="WD" evidence="3">
    <location>
        <begin position="849"/>
        <end position="890"/>
    </location>
</feature>
<dbReference type="InterPro" id="IPR015943">
    <property type="entry name" value="WD40/YVTN_repeat-like_dom_sf"/>
</dbReference>
<feature type="repeat" description="WD" evidence="3">
    <location>
        <begin position="641"/>
        <end position="682"/>
    </location>
</feature>